<organism evidence="2 3">
    <name type="scientific">Trichophyton verrucosum (strain HKI 0517)</name>
    <dbReference type="NCBI Taxonomy" id="663202"/>
    <lineage>
        <taxon>Eukaryota</taxon>
        <taxon>Fungi</taxon>
        <taxon>Dikarya</taxon>
        <taxon>Ascomycota</taxon>
        <taxon>Pezizomycotina</taxon>
        <taxon>Eurotiomycetes</taxon>
        <taxon>Eurotiomycetidae</taxon>
        <taxon>Onygenales</taxon>
        <taxon>Arthrodermataceae</taxon>
        <taxon>Trichophyton</taxon>
    </lineage>
</organism>
<evidence type="ECO:0000256" key="1">
    <source>
        <dbReference type="SAM" id="Phobius"/>
    </source>
</evidence>
<keyword evidence="1" id="KW-0812">Transmembrane</keyword>
<dbReference type="HOGENOM" id="CLU_2322047_0_0_1"/>
<dbReference type="AlphaFoldDB" id="D4DAQ1"/>
<name>D4DAQ1_TRIVH</name>
<evidence type="ECO:0000313" key="2">
    <source>
        <dbReference type="EMBL" id="EFE41070.1"/>
    </source>
</evidence>
<keyword evidence="1" id="KW-1133">Transmembrane helix</keyword>
<accession>D4DAQ1</accession>
<dbReference type="KEGG" id="tve:TRV_04199"/>
<keyword evidence="3" id="KW-1185">Reference proteome</keyword>
<protein>
    <submittedName>
        <fullName evidence="2">Uncharacterized protein</fullName>
    </submittedName>
</protein>
<keyword evidence="1" id="KW-0472">Membrane</keyword>
<dbReference type="RefSeq" id="XP_003021688.1">
    <property type="nucleotide sequence ID" value="XM_003021642.1"/>
</dbReference>
<proteinExistence type="predicted"/>
<dbReference type="Proteomes" id="UP000008383">
    <property type="component" value="Unassembled WGS sequence"/>
</dbReference>
<evidence type="ECO:0000313" key="3">
    <source>
        <dbReference type="Proteomes" id="UP000008383"/>
    </source>
</evidence>
<gene>
    <name evidence="2" type="ORF">TRV_04199</name>
</gene>
<sequence>MQLIYIEREVFLYIKNQPDMSRQREFTAQLTKKERRIEPGETSGGRSKCTSKSRPCFLALRAEYQLHQAVAVFNLHLRLLYVFSFGFFFFHLQEKISSF</sequence>
<comment type="caution">
    <text evidence="2">The sequence shown here is derived from an EMBL/GenBank/DDBJ whole genome shotgun (WGS) entry which is preliminary data.</text>
</comment>
<dbReference type="EMBL" id="ACYE01000214">
    <property type="protein sequence ID" value="EFE41070.1"/>
    <property type="molecule type" value="Genomic_DNA"/>
</dbReference>
<feature type="transmembrane region" description="Helical" evidence="1">
    <location>
        <begin position="69"/>
        <end position="90"/>
    </location>
</feature>
<dbReference type="GeneID" id="9576771"/>
<reference evidence="3" key="1">
    <citation type="journal article" date="2011" name="Genome Biol.">
        <title>Comparative and functional genomics provide insights into the pathogenicity of dermatophytic fungi.</title>
        <authorList>
            <person name="Burmester A."/>
            <person name="Shelest E."/>
            <person name="Gloeckner G."/>
            <person name="Heddergott C."/>
            <person name="Schindler S."/>
            <person name="Staib P."/>
            <person name="Heidel A."/>
            <person name="Felder M."/>
            <person name="Petzold A."/>
            <person name="Szafranski K."/>
            <person name="Feuermann M."/>
            <person name="Pedruzzi I."/>
            <person name="Priebe S."/>
            <person name="Groth M."/>
            <person name="Winkler R."/>
            <person name="Li W."/>
            <person name="Kniemeyer O."/>
            <person name="Schroeckh V."/>
            <person name="Hertweck C."/>
            <person name="Hube B."/>
            <person name="White T.C."/>
            <person name="Platzer M."/>
            <person name="Guthke R."/>
            <person name="Heitman J."/>
            <person name="Woestemeyer J."/>
            <person name="Zipfel P.F."/>
            <person name="Monod M."/>
            <person name="Brakhage A.A."/>
        </authorList>
    </citation>
    <scope>NUCLEOTIDE SEQUENCE [LARGE SCALE GENOMIC DNA]</scope>
    <source>
        <strain evidence="3">HKI 0517</strain>
    </source>
</reference>